<organism evidence="2 3">
    <name type="scientific">Scandinavium lactucae</name>
    <dbReference type="NCBI Taxonomy" id="3095028"/>
    <lineage>
        <taxon>Bacteria</taxon>
        <taxon>Pseudomonadati</taxon>
        <taxon>Pseudomonadota</taxon>
        <taxon>Gammaproteobacteria</taxon>
        <taxon>Enterobacterales</taxon>
        <taxon>Enterobacteriaceae</taxon>
        <taxon>Scandinavium</taxon>
    </lineage>
</organism>
<evidence type="ECO:0000259" key="1">
    <source>
        <dbReference type="Pfam" id="PF20815"/>
    </source>
</evidence>
<feature type="domain" description="GIY-YIG catalytic" evidence="1">
    <location>
        <begin position="27"/>
        <end position="175"/>
    </location>
</feature>
<dbReference type="Pfam" id="PF20815">
    <property type="entry name" value="GIY_YIG_2"/>
    <property type="match status" value="1"/>
</dbReference>
<dbReference type="Proteomes" id="UP001282336">
    <property type="component" value="Unassembled WGS sequence"/>
</dbReference>
<accession>A0AAJ2SBA2</accession>
<sequence>MFNFYPDKTFSRSEVMSRPTPVPAVNGVYFWWFKDVPTGVPTEGCITQDGYTLLYVGISPDKKGKPNSRANLRQRIKTHYSGNAEGSTLRRTLGVLLAKESNFPLRRVGSGKRTTFTHPGEQWLDQWMEQNAKVYWVADEEPWVLEETLIASISLPLNLQGNNHAFKPVLSEMRSKAMAEAKIMEVADETGFSRSVVAEMIKQAVQVD</sequence>
<proteinExistence type="predicted"/>
<dbReference type="RefSeq" id="WP_319629768.1">
    <property type="nucleotide sequence ID" value="NZ_JAWXRB010000045.1"/>
</dbReference>
<reference evidence="2" key="1">
    <citation type="submission" date="2023-11" db="EMBL/GenBank/DDBJ databases">
        <title>Scandinavium wanjuensis sp. nov., isolated from lettuce South Korea.</title>
        <authorList>
            <person name="Park J."/>
            <person name="Park S."/>
            <person name="Oh K.K."/>
            <person name="Cho G.S."/>
            <person name="Franz C.M.A.P."/>
        </authorList>
    </citation>
    <scope>NUCLEOTIDE SEQUENCE</scope>
    <source>
        <strain evidence="2">V105_12</strain>
    </source>
</reference>
<evidence type="ECO:0000313" key="2">
    <source>
        <dbReference type="EMBL" id="MDX6033307.1"/>
    </source>
</evidence>
<comment type="caution">
    <text evidence="2">The sequence shown here is derived from an EMBL/GenBank/DDBJ whole genome shotgun (WGS) entry which is preliminary data.</text>
</comment>
<name>A0AAJ2SBA2_9ENTR</name>
<dbReference type="InterPro" id="IPR049311">
    <property type="entry name" value="GIY_YIG_cat"/>
</dbReference>
<dbReference type="AlphaFoldDB" id="A0AAJ2SBA2"/>
<evidence type="ECO:0000313" key="3">
    <source>
        <dbReference type="Proteomes" id="UP001282336"/>
    </source>
</evidence>
<protein>
    <recommendedName>
        <fullName evidence="1">GIY-YIG catalytic domain-containing protein</fullName>
    </recommendedName>
</protein>
<dbReference type="EMBL" id="JAWXRC010000042">
    <property type="protein sequence ID" value="MDX6033307.1"/>
    <property type="molecule type" value="Genomic_DNA"/>
</dbReference>
<gene>
    <name evidence="2" type="ORF">SIL20_17550</name>
</gene>